<dbReference type="PANTHER" id="PTHR10953">
    <property type="entry name" value="UBIQUITIN-ACTIVATING ENZYME E1"/>
    <property type="match status" value="1"/>
</dbReference>
<feature type="binding site" evidence="14">
    <location>
        <position position="147"/>
    </location>
    <ligand>
        <name>ATP</name>
        <dbReference type="ChEBI" id="CHEBI:30616"/>
    </ligand>
</feature>
<accession>A0A0D2AR43</accession>
<dbReference type="InterPro" id="IPR035985">
    <property type="entry name" value="Ubiquitin-activating_enz"/>
</dbReference>
<dbReference type="UniPathway" id="UPA00344"/>
<feature type="active site" description="Glycyl thioester intermediate; for adenylyltransferase activity" evidence="14">
    <location>
        <position position="281"/>
    </location>
</feature>
<name>A0A0D2AR43_9PEZI</name>
<dbReference type="InterPro" id="IPR000594">
    <property type="entry name" value="ThiF_NAD_FAD-bd"/>
</dbReference>
<dbReference type="GO" id="GO:0002143">
    <property type="term" value="P:tRNA wobble position uridine thiolation"/>
    <property type="evidence" value="ECO:0007669"/>
    <property type="project" value="InterPro"/>
</dbReference>
<keyword evidence="5" id="KW-0548">Nucleotidyltransferase</keyword>
<feature type="binding site" evidence="14">
    <location>
        <position position="364"/>
    </location>
    <ligand>
        <name>Zn(2+)</name>
        <dbReference type="ChEBI" id="CHEBI:29105"/>
    </ligand>
</feature>
<comment type="subcellular location">
    <subcellularLocation>
        <location evidence="1">Cytoplasm</location>
        <location evidence="1">Cytosol</location>
    </subcellularLocation>
</comment>
<dbReference type="GO" id="GO:0032447">
    <property type="term" value="P:protein urmylation"/>
    <property type="evidence" value="ECO:0007669"/>
    <property type="project" value="TreeGrafter"/>
</dbReference>
<feature type="active site" description="Cysteine persulfide intermediate; for sulfurtransferase activity" evidence="14">
    <location>
        <position position="482"/>
    </location>
</feature>
<comment type="pathway">
    <text evidence="14">tRNA modification; 5-methoxycarbonylmethyl-2-thiouridine-tRNA biosynthesis.</text>
</comment>
<gene>
    <name evidence="14" type="primary">uba4</name>
    <name evidence="14" type="synonym">cnxF</name>
    <name evidence="17" type="ORF">PV09_00876</name>
</gene>
<dbReference type="HOGENOM" id="CLU_013325_1_2_1"/>
<evidence type="ECO:0000256" key="11">
    <source>
        <dbReference type="ARBA" id="ARBA00023150"/>
    </source>
</evidence>
<dbReference type="FunFam" id="3.40.50.720:FF:000033">
    <property type="entry name" value="Adenylyltransferase and sulfurtransferase MOCS3"/>
    <property type="match status" value="1"/>
</dbReference>
<dbReference type="Gene3D" id="3.40.50.720">
    <property type="entry name" value="NAD(P)-binding Rossmann-like Domain"/>
    <property type="match status" value="1"/>
</dbReference>
<feature type="binding site" evidence="14">
    <location>
        <position position="126"/>
    </location>
    <ligand>
        <name>ATP</name>
        <dbReference type="ChEBI" id="CHEBI:30616"/>
    </ligand>
</feature>
<dbReference type="Proteomes" id="UP000053259">
    <property type="component" value="Unassembled WGS sequence"/>
</dbReference>
<sequence>MAEHETRVRSLEAQIATLEAQLQSLRDQLLRARKDANDASRLHAGLTPREETPHPQAASMDEQFFHSYGPEILSALAQPTDEPPTQWPLGHAEYKRYGRQLIMPEIGLPGQLRLKRARVLIVGAGGLGCPAAMYLAGAGVGTLGLVDGDEVELSNLHRQVLHRSHRVGMSKVDSAVEGLRELNPLVEYVTYKTRLEPQNALQIFAQFDLVLDCSDNPATRYLISDTCVLLGKPLVSASALRTEGQIMVLNYPARPAGISGGGPCYRCIFPKPPPADSVVTCGEGGILGPVVGAMGVLQALEAIKVITAGETSTNPKLPGLSPASTSSFPQSALNPPSLLIFSAYSNPQFRTIKLRSRSPKCAACSSQATITPDALLSGSMDYVQFCGFTSPVNLLSPEERITAMQYAEKRKEISLAEKQHRLIDVREKVQYDLGHLFGSINVPFSQLNALNSGNAGHDTLDLIDEVREYIGRESNEPVIVICRLGNDSQLAVRKFKELGLDEGGKIWFGDVKGGLKAWREEVDVNFPDY</sequence>
<dbReference type="GO" id="GO:0061604">
    <property type="term" value="F:molybdopterin-synthase sulfurtransferase activity"/>
    <property type="evidence" value="ECO:0007669"/>
    <property type="project" value="UniProtKB-EC"/>
</dbReference>
<dbReference type="InterPro" id="IPR028885">
    <property type="entry name" value="MOCS3/Uba4"/>
</dbReference>
<evidence type="ECO:0000313" key="17">
    <source>
        <dbReference type="EMBL" id="KIW08965.1"/>
    </source>
</evidence>
<dbReference type="UniPathway" id="UPA00988"/>
<dbReference type="HAMAP" id="MF_03049">
    <property type="entry name" value="MOCS3_Uba4"/>
    <property type="match status" value="1"/>
</dbReference>
<dbReference type="SUPFAM" id="SSF69572">
    <property type="entry name" value="Activating enzymes of the ubiquitin-like proteins"/>
    <property type="match status" value="1"/>
</dbReference>
<feature type="coiled-coil region" evidence="15">
    <location>
        <begin position="1"/>
        <end position="42"/>
    </location>
</feature>
<dbReference type="GO" id="GO:0005829">
    <property type="term" value="C:cytosol"/>
    <property type="evidence" value="ECO:0007669"/>
    <property type="project" value="UniProtKB-SubCell"/>
</dbReference>
<keyword evidence="7 14" id="KW-0547">Nucleotide-binding</keyword>
<evidence type="ECO:0000256" key="2">
    <source>
        <dbReference type="ARBA" id="ARBA00022490"/>
    </source>
</evidence>
<dbReference type="RefSeq" id="XP_016218834.1">
    <property type="nucleotide sequence ID" value="XM_016353681.1"/>
</dbReference>
<dbReference type="InParanoid" id="A0A0D2AR43"/>
<keyword evidence="12 14" id="KW-0511">Multifunctional enzyme</keyword>
<dbReference type="GO" id="GO:0006777">
    <property type="term" value="P:Mo-molybdopterin cofactor biosynthetic process"/>
    <property type="evidence" value="ECO:0007669"/>
    <property type="project" value="UniProtKB-UniRule"/>
</dbReference>
<evidence type="ECO:0000256" key="15">
    <source>
        <dbReference type="SAM" id="Coils"/>
    </source>
</evidence>
<evidence type="ECO:0000256" key="7">
    <source>
        <dbReference type="ARBA" id="ARBA00022741"/>
    </source>
</evidence>
<dbReference type="Pfam" id="PF00899">
    <property type="entry name" value="ThiF"/>
    <property type="match status" value="1"/>
</dbReference>
<keyword evidence="3 14" id="KW-0808">Transferase</keyword>
<evidence type="ECO:0000256" key="13">
    <source>
        <dbReference type="ARBA" id="ARBA00043893"/>
    </source>
</evidence>
<proteinExistence type="inferred from homology"/>
<evidence type="ECO:0000256" key="14">
    <source>
        <dbReference type="HAMAP-Rule" id="MF_03049"/>
    </source>
</evidence>
<keyword evidence="15" id="KW-0175">Coiled coil</keyword>
<dbReference type="EC" id="2.8.1.11" evidence="14"/>
<dbReference type="CDD" id="cd00757">
    <property type="entry name" value="ThiF_MoeB_HesA_family"/>
    <property type="match status" value="1"/>
</dbReference>
<dbReference type="GO" id="GO:0061605">
    <property type="term" value="F:molybdopterin-synthase adenylyltransferase activity"/>
    <property type="evidence" value="ECO:0007669"/>
    <property type="project" value="UniProtKB-EC"/>
</dbReference>
<keyword evidence="11 14" id="KW-0501">Molybdenum cofactor biosynthesis</keyword>
<dbReference type="Gene3D" id="3.40.250.10">
    <property type="entry name" value="Rhodanese-like domain"/>
    <property type="match status" value="1"/>
</dbReference>
<evidence type="ECO:0000256" key="6">
    <source>
        <dbReference type="ARBA" id="ARBA00022723"/>
    </source>
</evidence>
<feature type="binding site" evidence="14">
    <location>
        <begin position="154"/>
        <end position="158"/>
    </location>
    <ligand>
        <name>ATP</name>
        <dbReference type="ChEBI" id="CHEBI:30616"/>
    </ligand>
</feature>
<dbReference type="InterPro" id="IPR045886">
    <property type="entry name" value="ThiF/MoeB/HesA"/>
</dbReference>
<dbReference type="InterPro" id="IPR001763">
    <property type="entry name" value="Rhodanese-like_dom"/>
</dbReference>
<keyword evidence="8" id="KW-0833">Ubl conjugation pathway</keyword>
<keyword evidence="6 14" id="KW-0479">Metal-binding</keyword>
<dbReference type="GeneID" id="27308849"/>
<dbReference type="PROSITE" id="PS50206">
    <property type="entry name" value="RHODANESE_3"/>
    <property type="match status" value="1"/>
</dbReference>
<dbReference type="SMART" id="SM00450">
    <property type="entry name" value="RHOD"/>
    <property type="match status" value="1"/>
</dbReference>
<dbReference type="EC" id="2.7.7.80" evidence="14"/>
<evidence type="ECO:0000256" key="3">
    <source>
        <dbReference type="ARBA" id="ARBA00022679"/>
    </source>
</evidence>
<comment type="cofactor">
    <cofactor evidence="14">
        <name>Zn(2+)</name>
        <dbReference type="ChEBI" id="CHEBI:29105"/>
    </cofactor>
    <text evidence="14">Binds 1 zinc ion per subunit.</text>
</comment>
<keyword evidence="4 14" id="KW-0819">tRNA processing</keyword>
<dbReference type="STRING" id="253628.A0A0D2AR43"/>
<dbReference type="VEuPathDB" id="FungiDB:PV09_00876"/>
<dbReference type="GO" id="GO:0004792">
    <property type="term" value="F:thiosulfate-cyanide sulfurtransferase activity"/>
    <property type="evidence" value="ECO:0007669"/>
    <property type="project" value="TreeGrafter"/>
</dbReference>
<comment type="pathway">
    <text evidence="14">Cofactor biosynthesis; molybdopterin biosynthesis.</text>
</comment>
<dbReference type="GO" id="GO:0046872">
    <property type="term" value="F:metal ion binding"/>
    <property type="evidence" value="ECO:0007669"/>
    <property type="project" value="UniProtKB-KW"/>
</dbReference>
<evidence type="ECO:0000256" key="4">
    <source>
        <dbReference type="ARBA" id="ARBA00022694"/>
    </source>
</evidence>
<keyword evidence="10 14" id="KW-0067">ATP-binding</keyword>
<reference evidence="17 18" key="1">
    <citation type="submission" date="2015-01" db="EMBL/GenBank/DDBJ databases">
        <title>The Genome Sequence of Ochroconis gallopava CBS43764.</title>
        <authorList>
            <consortium name="The Broad Institute Genomics Platform"/>
            <person name="Cuomo C."/>
            <person name="de Hoog S."/>
            <person name="Gorbushina A."/>
            <person name="Stielow B."/>
            <person name="Teixiera M."/>
            <person name="Abouelleil A."/>
            <person name="Chapman S.B."/>
            <person name="Priest M."/>
            <person name="Young S.K."/>
            <person name="Wortman J."/>
            <person name="Nusbaum C."/>
            <person name="Birren B."/>
        </authorList>
    </citation>
    <scope>NUCLEOTIDE SEQUENCE [LARGE SCALE GENOMIC DNA]</scope>
    <source>
        <strain evidence="17 18">CBS 43764</strain>
    </source>
</reference>
<evidence type="ECO:0000256" key="12">
    <source>
        <dbReference type="ARBA" id="ARBA00023268"/>
    </source>
</evidence>
<protein>
    <recommendedName>
        <fullName evidence="14">Adenylyltransferase and sulfurtransferase uba4</fullName>
    </recommendedName>
    <alternativeName>
        <fullName evidence="14">Common component for nitrate reductase and xanthine dehydrogenase protein F</fullName>
    </alternativeName>
    <alternativeName>
        <fullName evidence="14">Ubiquitin-like protein activator 4</fullName>
    </alternativeName>
    <domain>
        <recommendedName>
            <fullName evidence="14">Molybdopterin-synthase adenylyltransferase</fullName>
            <ecNumber evidence="14">2.7.7.80</ecNumber>
        </recommendedName>
        <alternativeName>
            <fullName evidence="14">Adenylyltransferase uba4</fullName>
        </alternativeName>
        <alternativeName>
            <fullName evidence="14">Sulfur carrier protein MOCS2A adenylyltransferase</fullName>
        </alternativeName>
    </domain>
    <domain>
        <recommendedName>
            <fullName evidence="14">Molybdopterin-synthase sulfurtransferase</fullName>
            <ecNumber evidence="14">2.8.1.11</ecNumber>
        </recommendedName>
        <alternativeName>
            <fullName evidence="14">Sulfurtransferase uba4</fullName>
        </alternativeName>
        <alternativeName>
            <fullName evidence="14">Sulfur carrier protein MOCS2A sulfurtransferase</fullName>
        </alternativeName>
    </domain>
</protein>
<keyword evidence="2 14" id="KW-0963">Cytoplasm</keyword>
<feature type="binding site" evidence="14">
    <location>
        <position position="171"/>
    </location>
    <ligand>
        <name>ATP</name>
        <dbReference type="ChEBI" id="CHEBI:30616"/>
    </ligand>
</feature>
<dbReference type="GO" id="GO:0005524">
    <property type="term" value="F:ATP binding"/>
    <property type="evidence" value="ECO:0007669"/>
    <property type="project" value="UniProtKB-KW"/>
</dbReference>
<comment type="function">
    <text evidence="14">Plays a central role in 2-thiolation of mcm(5)S(2)U at tRNA wobble positions of cytosolic tRNA(Lys), tRNA(Glu) and tRNA(Gln). Also essential during biosynthesis of the molybdenum cofactor. Acts by mediating the C-terminal thiocarboxylation of sulfur carriers urm1 and MOCS2A. Its N-terminus first activates urm1 and MOCS2A as acyl-adenylates (-COAMP), then the persulfide sulfur on the catalytic cysteine is transferred to urm1 and MOCS2A to form thiocarboxylation (-COSH) of their C-terminus. The reaction probably involves hydrogen sulfide that is generated from the persulfide intermediate and that acts as nucleophile towards urm1 and MOCS2A. Subsequently, a transient disulfide bond is formed. Does not use thiosulfate as sulfur donor; nfs1 probably acting as a sulfur donor for thiocarboxylation reactions.</text>
</comment>
<dbReference type="GO" id="GO:0042292">
    <property type="term" value="F:URM1 activating enzyme activity"/>
    <property type="evidence" value="ECO:0007669"/>
    <property type="project" value="TreeGrafter"/>
</dbReference>
<evidence type="ECO:0000256" key="1">
    <source>
        <dbReference type="ARBA" id="ARBA00004514"/>
    </source>
</evidence>
<comment type="catalytic activity">
    <reaction evidence="14">
        <text>[molybdopterin-synthase sulfur-carrier protein]-C-terminal Gly-Gly + ATP + H(+) = [molybdopterin-synthase sulfur-carrier protein]-C-terminal Gly-Gly-AMP + diphosphate</text>
        <dbReference type="Rhea" id="RHEA:43616"/>
        <dbReference type="Rhea" id="RHEA-COMP:12159"/>
        <dbReference type="Rhea" id="RHEA-COMP:12202"/>
        <dbReference type="ChEBI" id="CHEBI:15378"/>
        <dbReference type="ChEBI" id="CHEBI:30616"/>
        <dbReference type="ChEBI" id="CHEBI:33019"/>
        <dbReference type="ChEBI" id="CHEBI:90618"/>
        <dbReference type="ChEBI" id="CHEBI:90778"/>
        <dbReference type="EC" id="2.7.7.80"/>
    </reaction>
</comment>
<dbReference type="FunCoup" id="A0A0D2AR43">
    <property type="interactions" value="827"/>
</dbReference>
<dbReference type="AlphaFoldDB" id="A0A0D2AR43"/>
<evidence type="ECO:0000256" key="8">
    <source>
        <dbReference type="ARBA" id="ARBA00022786"/>
    </source>
</evidence>
<feature type="domain" description="Rhodanese" evidence="16">
    <location>
        <begin position="416"/>
        <end position="527"/>
    </location>
</feature>
<evidence type="ECO:0000259" key="16">
    <source>
        <dbReference type="PROSITE" id="PS50206"/>
    </source>
</evidence>
<dbReference type="OrthoDB" id="10261062at2759"/>
<organism evidence="17 18">
    <name type="scientific">Verruconis gallopava</name>
    <dbReference type="NCBI Taxonomy" id="253628"/>
    <lineage>
        <taxon>Eukaryota</taxon>
        <taxon>Fungi</taxon>
        <taxon>Dikarya</taxon>
        <taxon>Ascomycota</taxon>
        <taxon>Pezizomycotina</taxon>
        <taxon>Dothideomycetes</taxon>
        <taxon>Pleosporomycetidae</taxon>
        <taxon>Venturiales</taxon>
        <taxon>Sympoventuriaceae</taxon>
        <taxon>Verruconis</taxon>
    </lineage>
</organism>
<comment type="function">
    <text evidence="13">Plays a central role in 2-thiolation of mcm(5)S(2)U at tRNA wobble positions of cytosolic tRNA(Lys), tRNA(Glu) and tRNA(Gln). Also essential during biosynthesis of the molybdenum cofactor. Acts by mediating the C-terminal thiocarboxylation of sulfur carriers urm1 and mocs2a. Its N-terminus first activates urm1 and mocs2a as acyl-adenylates (-COAMP), then the persulfide sulfur on the catalytic cysteine is transferred to urm1 and mocs2a to form thiocarboxylation (-COSH) of their C-terminus. The reaction probably involves hydrogen sulfide that is generated from the persulfide intermediate and that acts as a nucleophile towards urm1 and mocs2a. Subsequently, a transient disulfide bond is formed. Does not use thiosulfate as sulfur donor; nfs1 probably acting as a sulfur donor for thiocarboxylation reactions.</text>
</comment>
<comment type="catalytic activity">
    <reaction evidence="14">
        <text>[molybdopterin-synthase sulfur-carrier protein]-C-terminal Gly-Gly-AMP + S-sulfanyl-L-cysteinyl-[cysteine desulfurase] + AH2 = [molybdopterin-synthase sulfur-carrier protein]-C-terminal-Gly-aminoethanethioate + L-cysteinyl-[cysteine desulfurase] + A + AMP + 2 H(+)</text>
        <dbReference type="Rhea" id="RHEA:48612"/>
        <dbReference type="Rhea" id="RHEA-COMP:12157"/>
        <dbReference type="Rhea" id="RHEA-COMP:12158"/>
        <dbReference type="Rhea" id="RHEA-COMP:12159"/>
        <dbReference type="Rhea" id="RHEA-COMP:19907"/>
        <dbReference type="ChEBI" id="CHEBI:13193"/>
        <dbReference type="ChEBI" id="CHEBI:15378"/>
        <dbReference type="ChEBI" id="CHEBI:17499"/>
        <dbReference type="ChEBI" id="CHEBI:29950"/>
        <dbReference type="ChEBI" id="CHEBI:61963"/>
        <dbReference type="ChEBI" id="CHEBI:90618"/>
        <dbReference type="ChEBI" id="CHEBI:232372"/>
        <dbReference type="ChEBI" id="CHEBI:456215"/>
        <dbReference type="EC" id="2.8.1.11"/>
    </reaction>
</comment>
<evidence type="ECO:0000256" key="5">
    <source>
        <dbReference type="ARBA" id="ARBA00022695"/>
    </source>
</evidence>
<feature type="binding site" evidence="14">
    <location>
        <position position="267"/>
    </location>
    <ligand>
        <name>Zn(2+)</name>
        <dbReference type="ChEBI" id="CHEBI:29105"/>
    </ligand>
</feature>
<feature type="binding site" evidence="14">
    <location>
        <position position="264"/>
    </location>
    <ligand>
        <name>Zn(2+)</name>
        <dbReference type="ChEBI" id="CHEBI:29105"/>
    </ligand>
</feature>
<dbReference type="EMBL" id="KN847530">
    <property type="protein sequence ID" value="KIW08965.1"/>
    <property type="molecule type" value="Genomic_DNA"/>
</dbReference>
<evidence type="ECO:0000256" key="10">
    <source>
        <dbReference type="ARBA" id="ARBA00022840"/>
    </source>
</evidence>
<keyword evidence="9 14" id="KW-0862">Zinc</keyword>
<feature type="binding site" evidence="14">
    <location>
        <begin position="215"/>
        <end position="216"/>
    </location>
    <ligand>
        <name>ATP</name>
        <dbReference type="ChEBI" id="CHEBI:30616"/>
    </ligand>
</feature>
<feature type="binding site" evidence="14">
    <location>
        <position position="361"/>
    </location>
    <ligand>
        <name>Zn(2+)</name>
        <dbReference type="ChEBI" id="CHEBI:29105"/>
    </ligand>
</feature>
<evidence type="ECO:0000256" key="9">
    <source>
        <dbReference type="ARBA" id="ARBA00022833"/>
    </source>
</evidence>
<comment type="similarity">
    <text evidence="14">In the N-terminal section; belongs to the HesA/MoeB/ThiF family. UBA4 subfamily.</text>
</comment>
<evidence type="ECO:0000313" key="18">
    <source>
        <dbReference type="Proteomes" id="UP000053259"/>
    </source>
</evidence>
<keyword evidence="18" id="KW-1185">Reference proteome</keyword>
<dbReference type="InterPro" id="IPR036873">
    <property type="entry name" value="Rhodanese-like_dom_sf"/>
</dbReference>
<dbReference type="Pfam" id="PF00581">
    <property type="entry name" value="Rhodanese"/>
    <property type="match status" value="1"/>
</dbReference>
<dbReference type="PANTHER" id="PTHR10953:SF102">
    <property type="entry name" value="ADENYLYLTRANSFERASE AND SULFURTRANSFERASE MOCS3"/>
    <property type="match status" value="1"/>
</dbReference>